<comment type="subcellular location">
    <subcellularLocation>
        <location evidence="1">Nucleus</location>
    </subcellularLocation>
</comment>
<accession>A0A2R6QNF8</accession>
<keyword evidence="7" id="KW-0539">Nucleus</keyword>
<feature type="domain" description="AP2/ERF" evidence="10">
    <location>
        <begin position="87"/>
        <end position="144"/>
    </location>
</feature>
<evidence type="ECO:0000256" key="2">
    <source>
        <dbReference type="ARBA" id="ARBA00022821"/>
    </source>
</evidence>
<evidence type="ECO:0000256" key="9">
    <source>
        <dbReference type="SAM" id="MobiDB-lite"/>
    </source>
</evidence>
<dbReference type="InterPro" id="IPR001471">
    <property type="entry name" value="AP2/ERF_dom"/>
</dbReference>
<reference evidence="12" key="2">
    <citation type="journal article" date="2018" name="BMC Genomics">
        <title>A manually annotated Actinidia chinensis var. chinensis (kiwifruit) genome highlights the challenges associated with draft genomes and gene prediction in plants.</title>
        <authorList>
            <person name="Pilkington S.M."/>
            <person name="Crowhurst R."/>
            <person name="Hilario E."/>
            <person name="Nardozza S."/>
            <person name="Fraser L."/>
            <person name="Peng Y."/>
            <person name="Gunaseelan K."/>
            <person name="Simpson R."/>
            <person name="Tahir J."/>
            <person name="Deroles S.C."/>
            <person name="Templeton K."/>
            <person name="Luo Z."/>
            <person name="Davy M."/>
            <person name="Cheng C."/>
            <person name="McNeilage M."/>
            <person name="Scaglione D."/>
            <person name="Liu Y."/>
            <person name="Zhang Q."/>
            <person name="Datson P."/>
            <person name="De Silva N."/>
            <person name="Gardiner S.E."/>
            <person name="Bassett H."/>
            <person name="Chagne D."/>
            <person name="McCallum J."/>
            <person name="Dzierzon H."/>
            <person name="Deng C."/>
            <person name="Wang Y.Y."/>
            <person name="Barron L."/>
            <person name="Manako K."/>
            <person name="Bowen J."/>
            <person name="Foster T.M."/>
            <person name="Erridge Z.A."/>
            <person name="Tiffin H."/>
            <person name="Waite C.N."/>
            <person name="Davies K.M."/>
            <person name="Grierson E.P."/>
            <person name="Laing W.A."/>
            <person name="Kirk R."/>
            <person name="Chen X."/>
            <person name="Wood M."/>
            <person name="Montefiori M."/>
            <person name="Brummell D.A."/>
            <person name="Schwinn K.E."/>
            <person name="Catanach A."/>
            <person name="Fullerton C."/>
            <person name="Li D."/>
            <person name="Meiyalaghan S."/>
            <person name="Nieuwenhuizen N."/>
            <person name="Read N."/>
            <person name="Prakash R."/>
            <person name="Hunter D."/>
            <person name="Zhang H."/>
            <person name="McKenzie M."/>
            <person name="Knabel M."/>
            <person name="Harris A."/>
            <person name="Allan A.C."/>
            <person name="Gleave A."/>
            <person name="Chen A."/>
            <person name="Janssen B.J."/>
            <person name="Plunkett B."/>
            <person name="Ampomah-Dwamena C."/>
            <person name="Voogd C."/>
            <person name="Leif D."/>
            <person name="Lafferty D."/>
            <person name="Souleyre E.J.F."/>
            <person name="Varkonyi-Gasic E."/>
            <person name="Gambi F."/>
            <person name="Hanley J."/>
            <person name="Yao J.L."/>
            <person name="Cheung J."/>
            <person name="David K.M."/>
            <person name="Warren B."/>
            <person name="Marsh K."/>
            <person name="Snowden K.C."/>
            <person name="Lin-Wang K."/>
            <person name="Brian L."/>
            <person name="Martinez-Sanchez M."/>
            <person name="Wang M."/>
            <person name="Ileperuma N."/>
            <person name="Macnee N."/>
            <person name="Campin R."/>
            <person name="McAtee P."/>
            <person name="Drummond R.S.M."/>
            <person name="Espley R.V."/>
            <person name="Ireland H.S."/>
            <person name="Wu R."/>
            <person name="Atkinson R.G."/>
            <person name="Karunairetnam S."/>
            <person name="Bulley S."/>
            <person name="Chunkath S."/>
            <person name="Hanley Z."/>
            <person name="Storey R."/>
            <person name="Thrimawithana A.H."/>
            <person name="Thomson S."/>
            <person name="David C."/>
            <person name="Testolin R."/>
            <person name="Huang H."/>
            <person name="Hellens R.P."/>
            <person name="Schaffer R.J."/>
        </authorList>
    </citation>
    <scope>NUCLEOTIDE SEQUENCE [LARGE SCALE GENOMIC DNA]</scope>
    <source>
        <strain evidence="12">cv. Red5</strain>
    </source>
</reference>
<dbReference type="InParanoid" id="A0A2R6QNF8"/>
<keyword evidence="5" id="KW-0010">Activator</keyword>
<dbReference type="GO" id="GO:0003677">
    <property type="term" value="F:DNA binding"/>
    <property type="evidence" value="ECO:0007669"/>
    <property type="project" value="UniProtKB-KW"/>
</dbReference>
<evidence type="ECO:0000256" key="7">
    <source>
        <dbReference type="ARBA" id="ARBA00023242"/>
    </source>
</evidence>
<evidence type="ECO:0000256" key="6">
    <source>
        <dbReference type="ARBA" id="ARBA00023163"/>
    </source>
</evidence>
<name>A0A2R6QNF8_ACTCC</name>
<dbReference type="GO" id="GO:0003700">
    <property type="term" value="F:DNA-binding transcription factor activity"/>
    <property type="evidence" value="ECO:0007669"/>
    <property type="project" value="InterPro"/>
</dbReference>
<feature type="compositionally biased region" description="Basic residues" evidence="9">
    <location>
        <begin position="70"/>
        <end position="81"/>
    </location>
</feature>
<dbReference type="GO" id="GO:0005634">
    <property type="term" value="C:nucleus"/>
    <property type="evidence" value="ECO:0007669"/>
    <property type="project" value="UniProtKB-SubCell"/>
</dbReference>
<dbReference type="GO" id="GO:0006952">
    <property type="term" value="P:defense response"/>
    <property type="evidence" value="ECO:0007669"/>
    <property type="project" value="UniProtKB-KW"/>
</dbReference>
<evidence type="ECO:0000313" key="11">
    <source>
        <dbReference type="EMBL" id="PSS11444.1"/>
    </source>
</evidence>
<evidence type="ECO:0000256" key="3">
    <source>
        <dbReference type="ARBA" id="ARBA00023015"/>
    </source>
</evidence>
<feature type="region of interest" description="Disordered" evidence="9">
    <location>
        <begin position="48"/>
        <end position="81"/>
    </location>
</feature>
<dbReference type="STRING" id="1590841.A0A2R6QNF8"/>
<comment type="caution">
    <text evidence="11">The sequence shown here is derived from an EMBL/GenBank/DDBJ whole genome shotgun (WGS) entry which is preliminary data.</text>
</comment>
<keyword evidence="6" id="KW-0804">Transcription</keyword>
<dbReference type="PANTHER" id="PTHR31839">
    <property type="entry name" value="DEHYDRATION-RESPONSIVE ELEMENT-BINDING PROTEIN 1D"/>
    <property type="match status" value="1"/>
</dbReference>
<evidence type="ECO:0000256" key="8">
    <source>
        <dbReference type="ARBA" id="ARBA00024343"/>
    </source>
</evidence>
<proteinExistence type="inferred from homology"/>
<dbReference type="SUPFAM" id="SSF54171">
    <property type="entry name" value="DNA-binding domain"/>
    <property type="match status" value="1"/>
</dbReference>
<dbReference type="Gramene" id="PSS11444">
    <property type="protein sequence ID" value="PSS11444"/>
    <property type="gene ID" value="CEY00_Acc15719"/>
</dbReference>
<dbReference type="PANTHER" id="PTHR31839:SF2">
    <property type="entry name" value="DEHYDRATION-RESPONSIVE ELEMENT-BINDING PROTEIN 1D"/>
    <property type="match status" value="1"/>
</dbReference>
<dbReference type="InterPro" id="IPR016177">
    <property type="entry name" value="DNA-bd_dom_sf"/>
</dbReference>
<dbReference type="FunFam" id="3.30.730.10:FF:000001">
    <property type="entry name" value="Ethylene-responsive transcription factor 2"/>
    <property type="match status" value="1"/>
</dbReference>
<keyword evidence="4" id="KW-0238">DNA-binding</keyword>
<dbReference type="InterPro" id="IPR045277">
    <property type="entry name" value="DRE1A-I"/>
</dbReference>
<protein>
    <submittedName>
        <fullName evidence="11">Dehydration-responsive element-binding protein like</fullName>
    </submittedName>
</protein>
<comment type="similarity">
    <text evidence="8">Belongs to the AP2/ERF transcription factor family. ERF subfamily.</text>
</comment>
<dbReference type="Gene3D" id="3.30.730.10">
    <property type="entry name" value="AP2/ERF domain"/>
    <property type="match status" value="1"/>
</dbReference>
<dbReference type="AlphaFoldDB" id="A0A2R6QNF8"/>
<gene>
    <name evidence="11" type="ORF">CEY00_Acc15719</name>
</gene>
<dbReference type="PROSITE" id="PS51032">
    <property type="entry name" value="AP2_ERF"/>
    <property type="match status" value="1"/>
</dbReference>
<keyword evidence="2" id="KW-0611">Plant defense</keyword>
<evidence type="ECO:0000256" key="5">
    <source>
        <dbReference type="ARBA" id="ARBA00023159"/>
    </source>
</evidence>
<dbReference type="OrthoDB" id="676764at2759"/>
<evidence type="ECO:0000313" key="12">
    <source>
        <dbReference type="Proteomes" id="UP000241394"/>
    </source>
</evidence>
<dbReference type="CDD" id="cd00018">
    <property type="entry name" value="AP2"/>
    <property type="match status" value="1"/>
</dbReference>
<dbReference type="SMART" id="SM00380">
    <property type="entry name" value="AP2"/>
    <property type="match status" value="1"/>
</dbReference>
<dbReference type="Proteomes" id="UP000241394">
    <property type="component" value="Chromosome LG14"/>
</dbReference>
<reference evidence="11 12" key="1">
    <citation type="submission" date="2017-07" db="EMBL/GenBank/DDBJ databases">
        <title>An improved, manually edited Actinidia chinensis var. chinensis (kiwifruit) genome highlights the challenges associated with draft genomes and gene prediction in plants.</title>
        <authorList>
            <person name="Pilkington S."/>
            <person name="Crowhurst R."/>
            <person name="Hilario E."/>
            <person name="Nardozza S."/>
            <person name="Fraser L."/>
            <person name="Peng Y."/>
            <person name="Gunaseelan K."/>
            <person name="Simpson R."/>
            <person name="Tahir J."/>
            <person name="Deroles S."/>
            <person name="Templeton K."/>
            <person name="Luo Z."/>
            <person name="Davy M."/>
            <person name="Cheng C."/>
            <person name="Mcneilage M."/>
            <person name="Scaglione D."/>
            <person name="Liu Y."/>
            <person name="Zhang Q."/>
            <person name="Datson P."/>
            <person name="De Silva N."/>
            <person name="Gardiner S."/>
            <person name="Bassett H."/>
            <person name="Chagne D."/>
            <person name="Mccallum J."/>
            <person name="Dzierzon H."/>
            <person name="Deng C."/>
            <person name="Wang Y.-Y."/>
            <person name="Barron N."/>
            <person name="Manako K."/>
            <person name="Bowen J."/>
            <person name="Foster T."/>
            <person name="Erridge Z."/>
            <person name="Tiffin H."/>
            <person name="Waite C."/>
            <person name="Davies K."/>
            <person name="Grierson E."/>
            <person name="Laing W."/>
            <person name="Kirk R."/>
            <person name="Chen X."/>
            <person name="Wood M."/>
            <person name="Montefiori M."/>
            <person name="Brummell D."/>
            <person name="Schwinn K."/>
            <person name="Catanach A."/>
            <person name="Fullerton C."/>
            <person name="Li D."/>
            <person name="Meiyalaghan S."/>
            <person name="Nieuwenhuizen N."/>
            <person name="Read N."/>
            <person name="Prakash R."/>
            <person name="Hunter D."/>
            <person name="Zhang H."/>
            <person name="Mckenzie M."/>
            <person name="Knabel M."/>
            <person name="Harris A."/>
            <person name="Allan A."/>
            <person name="Chen A."/>
            <person name="Janssen B."/>
            <person name="Plunkett B."/>
            <person name="Dwamena C."/>
            <person name="Voogd C."/>
            <person name="Leif D."/>
            <person name="Lafferty D."/>
            <person name="Souleyre E."/>
            <person name="Varkonyi-Gasic E."/>
            <person name="Gambi F."/>
            <person name="Hanley J."/>
            <person name="Yao J.-L."/>
            <person name="Cheung J."/>
            <person name="David K."/>
            <person name="Warren B."/>
            <person name="Marsh K."/>
            <person name="Snowden K."/>
            <person name="Lin-Wang K."/>
            <person name="Brian L."/>
            <person name="Martinez-Sanchez M."/>
            <person name="Wang M."/>
            <person name="Ileperuma N."/>
            <person name="Macnee N."/>
            <person name="Campin R."/>
            <person name="Mcatee P."/>
            <person name="Drummond R."/>
            <person name="Espley R."/>
            <person name="Ireland H."/>
            <person name="Wu R."/>
            <person name="Atkinson R."/>
            <person name="Karunairetnam S."/>
            <person name="Bulley S."/>
            <person name="Chunkath S."/>
            <person name="Hanley Z."/>
            <person name="Storey R."/>
            <person name="Thrimawithana A."/>
            <person name="Thomson S."/>
            <person name="David C."/>
            <person name="Testolin R."/>
        </authorList>
    </citation>
    <scope>NUCLEOTIDE SEQUENCE [LARGE SCALE GENOMIC DNA]</scope>
    <source>
        <strain evidence="12">cv. Red5</strain>
        <tissue evidence="11">Young leaf</tissue>
    </source>
</reference>
<dbReference type="EMBL" id="NKQK01000014">
    <property type="protein sequence ID" value="PSS11444.1"/>
    <property type="molecule type" value="Genomic_DNA"/>
</dbReference>
<sequence length="243" mass="26971">MKTPHVIKKFHTIAIKVLPRHHSHLSSVDSVGLTAETSVCDSAAEASSSPLFESDGTNSDESDIILASSRPKKKAGRKKFKETRHPVYRGVRRRNTDKWVCEVREPNKKTRIWLGTYPTAEMAARAHDVAALALKGRSACLNFADSVWRLPVPASTDSNDIRQTATTAAEVFRPAPEGSIEVAEDVKREAENVGVMDEEAIFNMRGFALDMAEQPLHSPPPRLGRDFSWDDGESDIEVSLWSY</sequence>
<organism evidence="11 12">
    <name type="scientific">Actinidia chinensis var. chinensis</name>
    <name type="common">Chinese soft-hair kiwi</name>
    <dbReference type="NCBI Taxonomy" id="1590841"/>
    <lineage>
        <taxon>Eukaryota</taxon>
        <taxon>Viridiplantae</taxon>
        <taxon>Streptophyta</taxon>
        <taxon>Embryophyta</taxon>
        <taxon>Tracheophyta</taxon>
        <taxon>Spermatophyta</taxon>
        <taxon>Magnoliopsida</taxon>
        <taxon>eudicotyledons</taxon>
        <taxon>Gunneridae</taxon>
        <taxon>Pentapetalae</taxon>
        <taxon>asterids</taxon>
        <taxon>Ericales</taxon>
        <taxon>Actinidiaceae</taxon>
        <taxon>Actinidia</taxon>
    </lineage>
</organism>
<feature type="compositionally biased region" description="Polar residues" evidence="9">
    <location>
        <begin position="48"/>
        <end position="57"/>
    </location>
</feature>
<dbReference type="Pfam" id="PF00847">
    <property type="entry name" value="AP2"/>
    <property type="match status" value="1"/>
</dbReference>
<evidence type="ECO:0000259" key="10">
    <source>
        <dbReference type="PROSITE" id="PS51032"/>
    </source>
</evidence>
<keyword evidence="3" id="KW-0805">Transcription regulation</keyword>
<dbReference type="PRINTS" id="PR00367">
    <property type="entry name" value="ETHRSPELEMNT"/>
</dbReference>
<evidence type="ECO:0000256" key="4">
    <source>
        <dbReference type="ARBA" id="ARBA00023125"/>
    </source>
</evidence>
<evidence type="ECO:0000256" key="1">
    <source>
        <dbReference type="ARBA" id="ARBA00004123"/>
    </source>
</evidence>
<dbReference type="InterPro" id="IPR036955">
    <property type="entry name" value="AP2/ERF_dom_sf"/>
</dbReference>
<dbReference type="OMA" id="ADQFRPP"/>
<keyword evidence="12" id="KW-1185">Reference proteome</keyword>